<dbReference type="InterPro" id="IPR036942">
    <property type="entry name" value="Beta-barrel_TonB_sf"/>
</dbReference>
<dbReference type="Gene3D" id="2.170.130.10">
    <property type="entry name" value="TonB-dependent receptor, plug domain"/>
    <property type="match status" value="1"/>
</dbReference>
<keyword evidence="8 15" id="KW-0675">Receptor</keyword>
<keyword evidence="3 10" id="KW-1134">Transmembrane beta strand</keyword>
<evidence type="ECO:0000256" key="9">
    <source>
        <dbReference type="ARBA" id="ARBA00023237"/>
    </source>
</evidence>
<dbReference type="CDD" id="cd01347">
    <property type="entry name" value="ligand_gated_channel"/>
    <property type="match status" value="1"/>
</dbReference>
<evidence type="ECO:0000256" key="2">
    <source>
        <dbReference type="ARBA" id="ARBA00022448"/>
    </source>
</evidence>
<keyword evidence="2 10" id="KW-0813">Transport</keyword>
<dbReference type="GO" id="GO:0044718">
    <property type="term" value="P:siderophore transmembrane transport"/>
    <property type="evidence" value="ECO:0007669"/>
    <property type="project" value="TreeGrafter"/>
</dbReference>
<evidence type="ECO:0000256" key="6">
    <source>
        <dbReference type="ARBA" id="ARBA00023077"/>
    </source>
</evidence>
<keyword evidence="4 10" id="KW-0812">Transmembrane</keyword>
<evidence type="ECO:0000256" key="1">
    <source>
        <dbReference type="ARBA" id="ARBA00004571"/>
    </source>
</evidence>
<dbReference type="PROSITE" id="PS52016">
    <property type="entry name" value="TONB_DEPENDENT_REC_3"/>
    <property type="match status" value="1"/>
</dbReference>
<keyword evidence="16" id="KW-1185">Reference proteome</keyword>
<sequence>MCRNDRQEDRTAFLTIMMLFALCFHGAEAFALDLGGHGHDTPVVMERVTVTAEKIEEYIQNHPQQVTAVERQEILERNFLSVEETLNSMPGVEVRPSAGIGSRISIRGSGKSGGVLVLLNGRPLNSSQYGGADLSTIPIEIVRSVTVFKPPVPVWLGPGASDGAISIITHDFQPKTDEKKRGKTRVRVSAGSFGLAEGSVSHVAPLTDGSAMVTAAGTRKDGRRSNNDKDKGTFSAHWDHKTESAVQYDLNGRYYISEYGSPGPTDNPTPDARQRYGKGSADFQIRGFAGEIGDYSLKAYADRVDLEDESQSGLTSDLKDLRFGMKADTTWSEESDIWALRVGGILERDDADHTITGDHHRVSAGLHAQYDRHFGPVTATLGLRGDHTSDFDFNPGFSGGLSYALSEKSLIRANAGYTVNVPTFGQLYQPAHGSYDQVRGNPDLDEENIWSYDLGAEYRFRKDRLIQATLFRTDTRDPIVYLRGDDLIYRPVNADRAWRHGIELAFKYAWDMGLSADVSYILQDSENRETGKELAYTPGHKFKTTLKYVLPRLDTRLETTLRYEAERFSEAEARESQKLDDFVTIDLKAVQPLTVREMPLELFINIYNLFDADFEFHHGYPDDGIRFVAGMNLTF</sequence>
<gene>
    <name evidence="15" type="ORF">DENIS_3515</name>
</gene>
<dbReference type="PANTHER" id="PTHR30069:SF29">
    <property type="entry name" value="HEMOGLOBIN AND HEMOGLOBIN-HAPTOGLOBIN-BINDING PROTEIN 1-RELATED"/>
    <property type="match status" value="1"/>
</dbReference>
<dbReference type="InterPro" id="IPR037066">
    <property type="entry name" value="Plug_dom_sf"/>
</dbReference>
<feature type="region of interest" description="Disordered" evidence="12">
    <location>
        <begin position="217"/>
        <end position="236"/>
    </location>
</feature>
<evidence type="ECO:0000256" key="12">
    <source>
        <dbReference type="SAM" id="MobiDB-lite"/>
    </source>
</evidence>
<organism evidence="15 16">
    <name type="scientific">Desulfonema ishimotonii</name>
    <dbReference type="NCBI Taxonomy" id="45657"/>
    <lineage>
        <taxon>Bacteria</taxon>
        <taxon>Pseudomonadati</taxon>
        <taxon>Thermodesulfobacteriota</taxon>
        <taxon>Desulfobacteria</taxon>
        <taxon>Desulfobacterales</taxon>
        <taxon>Desulfococcaceae</taxon>
        <taxon>Desulfonema</taxon>
    </lineage>
</organism>
<dbReference type="InterPro" id="IPR000531">
    <property type="entry name" value="Beta-barrel_TonB"/>
</dbReference>
<dbReference type="Pfam" id="PF07715">
    <property type="entry name" value="Plug"/>
    <property type="match status" value="1"/>
</dbReference>
<dbReference type="GO" id="GO:0015344">
    <property type="term" value="F:siderophore uptake transmembrane transporter activity"/>
    <property type="evidence" value="ECO:0007669"/>
    <property type="project" value="TreeGrafter"/>
</dbReference>
<evidence type="ECO:0000256" key="5">
    <source>
        <dbReference type="ARBA" id="ARBA00022729"/>
    </source>
</evidence>
<dbReference type="InterPro" id="IPR012910">
    <property type="entry name" value="Plug_dom"/>
</dbReference>
<feature type="compositionally biased region" description="Basic and acidic residues" evidence="12">
    <location>
        <begin position="218"/>
        <end position="236"/>
    </location>
</feature>
<keyword evidence="6 11" id="KW-0798">TonB box</keyword>
<evidence type="ECO:0000256" key="7">
    <source>
        <dbReference type="ARBA" id="ARBA00023136"/>
    </source>
</evidence>
<protein>
    <submittedName>
        <fullName evidence="15">TonB-dependent receptor</fullName>
    </submittedName>
</protein>
<dbReference type="Gene3D" id="2.40.170.20">
    <property type="entry name" value="TonB-dependent receptor, beta-barrel domain"/>
    <property type="match status" value="1"/>
</dbReference>
<reference evidence="16" key="1">
    <citation type="submission" date="2017-11" db="EMBL/GenBank/DDBJ databases">
        <authorList>
            <person name="Watanabe M."/>
            <person name="Kojima H."/>
        </authorList>
    </citation>
    <scope>NUCLEOTIDE SEQUENCE [LARGE SCALE GENOMIC DNA]</scope>
    <source>
        <strain evidence="16">Tokyo 01</strain>
    </source>
</reference>
<comment type="caution">
    <text evidence="15">The sequence shown here is derived from an EMBL/GenBank/DDBJ whole genome shotgun (WGS) entry which is preliminary data.</text>
</comment>
<dbReference type="RefSeq" id="WP_124329708.1">
    <property type="nucleotide sequence ID" value="NZ_BEXT01000001.1"/>
</dbReference>
<reference evidence="16" key="2">
    <citation type="submission" date="2019-01" db="EMBL/GenBank/DDBJ databases">
        <title>Genome sequence of Desulfonema ishimotonii strain Tokyo 01.</title>
        <authorList>
            <person name="Fukui M."/>
        </authorList>
    </citation>
    <scope>NUCLEOTIDE SEQUENCE [LARGE SCALE GENOMIC DNA]</scope>
    <source>
        <strain evidence="16">Tokyo 01</strain>
    </source>
</reference>
<dbReference type="PANTHER" id="PTHR30069">
    <property type="entry name" value="TONB-DEPENDENT OUTER MEMBRANE RECEPTOR"/>
    <property type="match status" value="1"/>
</dbReference>
<feature type="domain" description="TonB-dependent receptor plug" evidence="14">
    <location>
        <begin position="60"/>
        <end position="163"/>
    </location>
</feature>
<feature type="domain" description="TonB-dependent receptor-like beta-barrel" evidence="13">
    <location>
        <begin position="218"/>
        <end position="609"/>
    </location>
</feature>
<dbReference type="EMBL" id="BEXT01000001">
    <property type="protein sequence ID" value="GBC62543.1"/>
    <property type="molecule type" value="Genomic_DNA"/>
</dbReference>
<keyword evidence="9 10" id="KW-0998">Cell outer membrane</keyword>
<evidence type="ECO:0000256" key="4">
    <source>
        <dbReference type="ARBA" id="ARBA00022692"/>
    </source>
</evidence>
<dbReference type="Pfam" id="PF00593">
    <property type="entry name" value="TonB_dep_Rec_b-barrel"/>
    <property type="match status" value="1"/>
</dbReference>
<keyword evidence="5" id="KW-0732">Signal</keyword>
<evidence type="ECO:0000313" key="15">
    <source>
        <dbReference type="EMBL" id="GBC62543.1"/>
    </source>
</evidence>
<evidence type="ECO:0000259" key="13">
    <source>
        <dbReference type="Pfam" id="PF00593"/>
    </source>
</evidence>
<dbReference type="SUPFAM" id="SSF56935">
    <property type="entry name" value="Porins"/>
    <property type="match status" value="1"/>
</dbReference>
<comment type="subcellular location">
    <subcellularLocation>
        <location evidence="1 10">Cell outer membrane</location>
        <topology evidence="1 10">Multi-pass membrane protein</topology>
    </subcellularLocation>
</comment>
<evidence type="ECO:0000256" key="3">
    <source>
        <dbReference type="ARBA" id="ARBA00022452"/>
    </source>
</evidence>
<proteinExistence type="inferred from homology"/>
<dbReference type="InterPro" id="IPR039426">
    <property type="entry name" value="TonB-dep_rcpt-like"/>
</dbReference>
<evidence type="ECO:0000256" key="8">
    <source>
        <dbReference type="ARBA" id="ARBA00023170"/>
    </source>
</evidence>
<comment type="similarity">
    <text evidence="10 11">Belongs to the TonB-dependent receptor family.</text>
</comment>
<evidence type="ECO:0000259" key="14">
    <source>
        <dbReference type="Pfam" id="PF07715"/>
    </source>
</evidence>
<name>A0A401G031_9BACT</name>
<evidence type="ECO:0000256" key="10">
    <source>
        <dbReference type="PROSITE-ProRule" id="PRU01360"/>
    </source>
</evidence>
<keyword evidence="7 10" id="KW-0472">Membrane</keyword>
<dbReference type="GO" id="GO:0009279">
    <property type="term" value="C:cell outer membrane"/>
    <property type="evidence" value="ECO:0007669"/>
    <property type="project" value="UniProtKB-SubCell"/>
</dbReference>
<evidence type="ECO:0000313" key="16">
    <source>
        <dbReference type="Proteomes" id="UP000288096"/>
    </source>
</evidence>
<dbReference type="AlphaFoldDB" id="A0A401G031"/>
<dbReference type="OrthoDB" id="5404807at2"/>
<evidence type="ECO:0000256" key="11">
    <source>
        <dbReference type="RuleBase" id="RU003357"/>
    </source>
</evidence>
<accession>A0A401G031</accession>
<dbReference type="Proteomes" id="UP000288096">
    <property type="component" value="Unassembled WGS sequence"/>
</dbReference>